<evidence type="ECO:0000313" key="1">
    <source>
        <dbReference type="EMBL" id="CCD12374.1"/>
    </source>
</evidence>
<name>F9W5C3_TRYCI</name>
<accession>F9W5C3</accession>
<evidence type="ECO:0000313" key="2">
    <source>
        <dbReference type="Proteomes" id="UP000000702"/>
    </source>
</evidence>
<keyword evidence="2" id="KW-1185">Reference proteome</keyword>
<reference evidence="1 2" key="2">
    <citation type="journal article" date="2012" name="Proc. Natl. Acad. Sci. U.S.A.">
        <title>Antigenic diversity is generated by distinct evolutionary mechanisms in African trypanosome species.</title>
        <authorList>
            <person name="Jackson A.P."/>
            <person name="Berry A."/>
            <person name="Aslett M."/>
            <person name="Allison H.C."/>
            <person name="Burton P."/>
            <person name="Vavrova-Anderson J."/>
            <person name="Brown R."/>
            <person name="Browne H."/>
            <person name="Corton N."/>
            <person name="Hauser H."/>
            <person name="Gamble J."/>
            <person name="Gilderthorp R."/>
            <person name="Marcello L."/>
            <person name="McQuillan J."/>
            <person name="Otto T.D."/>
            <person name="Quail M.A."/>
            <person name="Sanders M.J."/>
            <person name="van Tonder A."/>
            <person name="Ginger M.L."/>
            <person name="Field M.C."/>
            <person name="Barry J.D."/>
            <person name="Hertz-Fowler C."/>
            <person name="Berriman M."/>
        </authorList>
    </citation>
    <scope>NUCLEOTIDE SEQUENCE [LARGE SCALE GENOMIC DNA]</scope>
    <source>
        <strain evidence="1 2">IL3000</strain>
    </source>
</reference>
<reference evidence="2" key="1">
    <citation type="submission" date="2011-07" db="EMBL/GenBank/DDBJ databases">
        <title>Divergent evolution of antigenic variation in African trypanosomes.</title>
        <authorList>
            <person name="Jackson A.P."/>
            <person name="Berry A."/>
            <person name="Allison H.C."/>
            <person name="Burton P."/>
            <person name="Anderson J."/>
            <person name="Aslett M."/>
            <person name="Brown R."/>
            <person name="Corton N."/>
            <person name="Harris D."/>
            <person name="Hauser H."/>
            <person name="Gamble J."/>
            <person name="Gilderthorp R."/>
            <person name="McQuillan J."/>
            <person name="Quail M.A."/>
            <person name="Sanders M."/>
            <person name="Van Tonder A."/>
            <person name="Ginger M.L."/>
            <person name="Donelson J.E."/>
            <person name="Field M.C."/>
            <person name="Barry J.D."/>
            <person name="Berriman M."/>
            <person name="Hertz-Fowler C."/>
        </authorList>
    </citation>
    <scope>NUCLEOTIDE SEQUENCE [LARGE SCALE GENOMIC DNA]</scope>
    <source>
        <strain evidence="2">IL3000</strain>
    </source>
</reference>
<dbReference type="OMA" id="HRHEKEC"/>
<gene>
    <name evidence="1" type="ORF">TCIL3000_0_32570</name>
</gene>
<comment type="caution">
    <text evidence="1">The sequence shown here is derived from an EMBL/GenBank/DDBJ whole genome shotgun (WGS) entry which is preliminary data.</text>
</comment>
<dbReference type="EMBL" id="CAEQ01000694">
    <property type="protein sequence ID" value="CCD12374.1"/>
    <property type="molecule type" value="Genomic_DNA"/>
</dbReference>
<dbReference type="VEuPathDB" id="TriTrypDB:TcIL3000_0_32570"/>
<organism evidence="1 2">
    <name type="scientific">Trypanosoma congolense (strain IL3000)</name>
    <dbReference type="NCBI Taxonomy" id="1068625"/>
    <lineage>
        <taxon>Eukaryota</taxon>
        <taxon>Discoba</taxon>
        <taxon>Euglenozoa</taxon>
        <taxon>Kinetoplastea</taxon>
        <taxon>Metakinetoplastina</taxon>
        <taxon>Trypanosomatida</taxon>
        <taxon>Trypanosomatidae</taxon>
        <taxon>Trypanosoma</taxon>
        <taxon>Nannomonas</taxon>
    </lineage>
</organism>
<dbReference type="Proteomes" id="UP000000702">
    <property type="component" value="Unassembled WGS sequence"/>
</dbReference>
<sequence length="439" mass="51569">MGGGYGLSVGQIGAGRIRDSLAEHNWWVAYVLVKTMKQSEDCPLKEIPLREVGNSEEANLSERVRRSIRDKFAALQSMRSNEMQEALARERQLSYIIDELKKRSAESEMSQEAEREINQRKSFYLIKEGECMRHQVQLLDQKVLELQQKYDKDISRLQESLRVTQERLVEEKLSAKEQESKQEKAIQNLVTSLYVAQKEAHRHEKECSRLVTLESVLNESRKECRLAQAECRLWKYLLHYRDELVLHEREEFLNIVQKHMAERERVMQHSEKSRTQEVGCCIEAAISKDEYMCDVYHELKELALQLSSSHLELRSLRARRLLEAQELKILSEKREDLVAMFDYYKIKADRTQRENTENLAMLKSVNDAKLAFMLRQRDEEVMDELFMWKGAFLEGVKLMEALLKRYQPFQRGDEMFVSRVIEYVNGAAKMRESASVSLD</sequence>
<proteinExistence type="predicted"/>
<dbReference type="AlphaFoldDB" id="F9W5C3"/>
<protein>
    <submittedName>
        <fullName evidence="1">WGS project CAEQ00000000 data, annotated contig 1308</fullName>
    </submittedName>
</protein>